<gene>
    <name evidence="3" type="ORF">L207DRAFT_438797</name>
</gene>
<dbReference type="InterPro" id="IPR042099">
    <property type="entry name" value="ANL_N_sf"/>
</dbReference>
<dbReference type="STRING" id="1149755.A0A2J6R4V8"/>
<accession>A0A2J6R4V8</accession>
<dbReference type="InterPro" id="IPR000873">
    <property type="entry name" value="AMP-dep_synth/lig_dom"/>
</dbReference>
<dbReference type="GO" id="GO:0030729">
    <property type="term" value="F:acetoacetate-CoA ligase activity"/>
    <property type="evidence" value="ECO:0007669"/>
    <property type="project" value="InterPro"/>
</dbReference>
<dbReference type="OrthoDB" id="10253869at2759"/>
<evidence type="ECO:0000256" key="1">
    <source>
        <dbReference type="SAM" id="Phobius"/>
    </source>
</evidence>
<sequence>MAKFIDYCNHRYRIRLAGYHELHNWSVDPATASDFWMALFEFLDMGATVKPTKVFTKYQGHPKKLYPSPEFFPDTRLNFAGSLLSNRDPNAVAILEVQEGSLDATEVTWEMLNRRVERVADAMRSTGIEKGDRVAALIANTEQAITFCLAALSIGAIWSSISPDFGPQGILDRLVQVKPKLLFANTSVIYNGKVRNLMPTIINIAKVLTKDDSLASIIFASNQPATVAIPKGINLMTFLSRGTGRKLSFEQLPFNHPAFILYSSGTTGVPKCIVHSAGGVMLQIKKDYILHTGVLPTDTVFQYTTAIQTSWVMWVFVLTVMSTGATVVLYSGSPLYPDVKFFPKILSKFKVSVFGTSAKYLTDLMASKAKPRNEHDLSALRKVTSTGSVLPADVAIWFYEHGFPKGVQLMSGSGGTDCSCSFVTGNPLLPLYADEIQAKSLGMAVQVFELDSGNEKGRPVPLGELGELVCTQPFPSQPVTFWGPDGDKRYFDSYFEMFGTSGWVQGDLIRISKATRGVQMLGRSDGVLNPSGVRFGSAEIYNVVRQFPVVEDSVCVGRRRSQDNDEVVMLFLKVPKRSQRTEDLISKIRSRIERDLSKRHVPKFVFYVDDIPYSTVGKKLETVVKNIVCGRQVESNVVGNPESLALYEPYFKSEEIARKCATESSKL</sequence>
<dbReference type="Gene3D" id="3.30.300.30">
    <property type="match status" value="1"/>
</dbReference>
<dbReference type="PROSITE" id="PS00455">
    <property type="entry name" value="AMP_BINDING"/>
    <property type="match status" value="1"/>
</dbReference>
<dbReference type="InterPro" id="IPR020845">
    <property type="entry name" value="AMP-binding_CS"/>
</dbReference>
<feature type="transmembrane region" description="Helical" evidence="1">
    <location>
        <begin position="311"/>
        <end position="330"/>
    </location>
</feature>
<evidence type="ECO:0000313" key="3">
    <source>
        <dbReference type="EMBL" id="PMD33525.1"/>
    </source>
</evidence>
<protein>
    <submittedName>
        <fullName evidence="3">Acetoacetyl-synthase</fullName>
    </submittedName>
</protein>
<dbReference type="Pfam" id="PF00501">
    <property type="entry name" value="AMP-binding"/>
    <property type="match status" value="1"/>
</dbReference>
<dbReference type="InterPro" id="IPR045851">
    <property type="entry name" value="AMP-bd_C_sf"/>
</dbReference>
<organism evidence="3 4">
    <name type="scientific">Hyaloscypha variabilis (strain UAMH 11265 / GT02V1 / F)</name>
    <name type="common">Meliniomyces variabilis</name>
    <dbReference type="NCBI Taxonomy" id="1149755"/>
    <lineage>
        <taxon>Eukaryota</taxon>
        <taxon>Fungi</taxon>
        <taxon>Dikarya</taxon>
        <taxon>Ascomycota</taxon>
        <taxon>Pezizomycotina</taxon>
        <taxon>Leotiomycetes</taxon>
        <taxon>Helotiales</taxon>
        <taxon>Hyaloscyphaceae</taxon>
        <taxon>Hyaloscypha</taxon>
        <taxon>Hyaloscypha variabilis</taxon>
    </lineage>
</organism>
<dbReference type="NCBIfam" id="TIGR01217">
    <property type="entry name" value="ac_ac_CoA_syn"/>
    <property type="match status" value="1"/>
</dbReference>
<keyword evidence="1" id="KW-0812">Transmembrane</keyword>
<dbReference type="PANTHER" id="PTHR42921:SF4">
    <property type="entry name" value="ACETOACETYL-COA SYNTHASE (AFU_ORTHOLOGUE AFUA_8G04770)"/>
    <property type="match status" value="1"/>
</dbReference>
<dbReference type="SUPFAM" id="SSF56801">
    <property type="entry name" value="Acetyl-CoA synthetase-like"/>
    <property type="match status" value="1"/>
</dbReference>
<keyword evidence="1" id="KW-1133">Transmembrane helix</keyword>
<feature type="domain" description="AMP-dependent synthetase/ligase" evidence="2">
    <location>
        <begin position="86"/>
        <end position="473"/>
    </location>
</feature>
<dbReference type="Gene3D" id="3.40.50.12780">
    <property type="entry name" value="N-terminal domain of ligase-like"/>
    <property type="match status" value="1"/>
</dbReference>
<proteinExistence type="predicted"/>
<dbReference type="AlphaFoldDB" id="A0A2J6R4V8"/>
<dbReference type="EMBL" id="KZ613956">
    <property type="protein sequence ID" value="PMD33525.1"/>
    <property type="molecule type" value="Genomic_DNA"/>
</dbReference>
<dbReference type="InterPro" id="IPR005914">
    <property type="entry name" value="Acac_CoA_synth"/>
</dbReference>
<keyword evidence="4" id="KW-1185">Reference proteome</keyword>
<name>A0A2J6R4V8_HYAVF</name>
<dbReference type="PANTHER" id="PTHR42921">
    <property type="entry name" value="ACETOACETYL-COA SYNTHETASE"/>
    <property type="match status" value="1"/>
</dbReference>
<reference evidence="3 4" key="1">
    <citation type="submission" date="2016-04" db="EMBL/GenBank/DDBJ databases">
        <title>A degradative enzymes factory behind the ericoid mycorrhizal symbiosis.</title>
        <authorList>
            <consortium name="DOE Joint Genome Institute"/>
            <person name="Martino E."/>
            <person name="Morin E."/>
            <person name="Grelet G."/>
            <person name="Kuo A."/>
            <person name="Kohler A."/>
            <person name="Daghino S."/>
            <person name="Barry K."/>
            <person name="Choi C."/>
            <person name="Cichocki N."/>
            <person name="Clum A."/>
            <person name="Copeland A."/>
            <person name="Hainaut M."/>
            <person name="Haridas S."/>
            <person name="Labutti K."/>
            <person name="Lindquist E."/>
            <person name="Lipzen A."/>
            <person name="Khouja H.-R."/>
            <person name="Murat C."/>
            <person name="Ohm R."/>
            <person name="Olson A."/>
            <person name="Spatafora J."/>
            <person name="Veneault-Fourrey C."/>
            <person name="Henrissat B."/>
            <person name="Grigoriev I."/>
            <person name="Martin F."/>
            <person name="Perotto S."/>
        </authorList>
    </citation>
    <scope>NUCLEOTIDE SEQUENCE [LARGE SCALE GENOMIC DNA]</scope>
    <source>
        <strain evidence="3 4">F</strain>
    </source>
</reference>
<evidence type="ECO:0000259" key="2">
    <source>
        <dbReference type="Pfam" id="PF00501"/>
    </source>
</evidence>
<keyword evidence="1" id="KW-0472">Membrane</keyword>
<dbReference type="Proteomes" id="UP000235786">
    <property type="component" value="Unassembled WGS sequence"/>
</dbReference>
<evidence type="ECO:0000313" key="4">
    <source>
        <dbReference type="Proteomes" id="UP000235786"/>
    </source>
</evidence>
<dbReference type="GO" id="GO:0006629">
    <property type="term" value="P:lipid metabolic process"/>
    <property type="evidence" value="ECO:0007669"/>
    <property type="project" value="InterPro"/>
</dbReference>